<accession>A0A5C9AA18</accession>
<proteinExistence type="predicted"/>
<keyword evidence="3" id="KW-1185">Reference proteome</keyword>
<dbReference type="EMBL" id="VRZA01000001">
    <property type="protein sequence ID" value="TXS96447.1"/>
    <property type="molecule type" value="Genomic_DNA"/>
</dbReference>
<reference evidence="2 3" key="1">
    <citation type="submission" date="2019-08" db="EMBL/GenBank/DDBJ databases">
        <title>Parahaliea maris sp. nov., isolated from the surface seawater.</title>
        <authorList>
            <person name="Liu Y."/>
        </authorList>
    </citation>
    <scope>NUCLEOTIDE SEQUENCE [LARGE SCALE GENOMIC DNA]</scope>
    <source>
        <strain evidence="2 3">HSLHS9</strain>
    </source>
</reference>
<dbReference type="InterPro" id="IPR032710">
    <property type="entry name" value="NTF2-like_dom_sf"/>
</dbReference>
<dbReference type="Proteomes" id="UP000321039">
    <property type="component" value="Unassembled WGS sequence"/>
</dbReference>
<dbReference type="AlphaFoldDB" id="A0A5C9AA18"/>
<protein>
    <recommendedName>
        <fullName evidence="1">SnoaL-like domain-containing protein</fullName>
    </recommendedName>
</protein>
<name>A0A5C9AA18_9GAMM</name>
<gene>
    <name evidence="2" type="ORF">FV139_02880</name>
</gene>
<dbReference type="RefSeq" id="WP_148066719.1">
    <property type="nucleotide sequence ID" value="NZ_VRZA01000001.1"/>
</dbReference>
<evidence type="ECO:0000259" key="1">
    <source>
        <dbReference type="Pfam" id="PF12680"/>
    </source>
</evidence>
<feature type="domain" description="SnoaL-like" evidence="1">
    <location>
        <begin position="17"/>
        <end position="126"/>
    </location>
</feature>
<dbReference type="Gene3D" id="3.10.450.50">
    <property type="match status" value="1"/>
</dbReference>
<comment type="caution">
    <text evidence="2">The sequence shown here is derived from an EMBL/GenBank/DDBJ whole genome shotgun (WGS) entry which is preliminary data.</text>
</comment>
<sequence>MNGIPNNNSDRNIQLVYEYLEALNCWDFDRLTELTTEDVVFEVPFRPVGFERTTSGRANYIALLIQASTVMIDGSENLYDIEVDTLSSNPDELLASYRSAMKLRSGADYRNEYLARFSVRDGKVCRFVEYTDPILLFTAMGGKVDSVANLTQPELLPQSLHTTVS</sequence>
<organism evidence="2 3">
    <name type="scientific">Parahaliea maris</name>
    <dbReference type="NCBI Taxonomy" id="2716870"/>
    <lineage>
        <taxon>Bacteria</taxon>
        <taxon>Pseudomonadati</taxon>
        <taxon>Pseudomonadota</taxon>
        <taxon>Gammaproteobacteria</taxon>
        <taxon>Cellvibrionales</taxon>
        <taxon>Halieaceae</taxon>
        <taxon>Parahaliea</taxon>
    </lineage>
</organism>
<evidence type="ECO:0000313" key="3">
    <source>
        <dbReference type="Proteomes" id="UP000321039"/>
    </source>
</evidence>
<dbReference type="Pfam" id="PF12680">
    <property type="entry name" value="SnoaL_2"/>
    <property type="match status" value="1"/>
</dbReference>
<evidence type="ECO:0000313" key="2">
    <source>
        <dbReference type="EMBL" id="TXS96447.1"/>
    </source>
</evidence>
<dbReference type="InterPro" id="IPR037401">
    <property type="entry name" value="SnoaL-like"/>
</dbReference>
<dbReference type="SUPFAM" id="SSF54427">
    <property type="entry name" value="NTF2-like"/>
    <property type="match status" value="1"/>
</dbReference>